<reference evidence="2 3" key="2">
    <citation type="submission" date="2018-11" db="EMBL/GenBank/DDBJ databases">
        <authorList>
            <consortium name="Pathogen Informatics"/>
        </authorList>
    </citation>
    <scope>NUCLEOTIDE SEQUENCE [LARGE SCALE GENOMIC DNA]</scope>
    <source>
        <strain evidence="2 3">Egypt</strain>
    </source>
</reference>
<evidence type="ECO:0000256" key="1">
    <source>
        <dbReference type="SAM" id="MobiDB-lite"/>
    </source>
</evidence>
<protein>
    <submittedName>
        <fullName evidence="4">DAO domain-containing protein</fullName>
    </submittedName>
</protein>
<dbReference type="Proteomes" id="UP000272942">
    <property type="component" value="Unassembled WGS sequence"/>
</dbReference>
<accession>A0A183BEY3</accession>
<sequence>MPERAPVIGRALREAVIALPNSSKSNITFSMVVNAAGPWAADLARLAEIGINEDLTVPLPVEPRLRYVFVVRPKRQMPFPRRSPDTTSPTPLPGLDTPFLIDPSRLFVERRGLSGEFVVYSDDPQWDIPRTGVR</sequence>
<dbReference type="AlphaFoldDB" id="A0A183BEY3"/>
<organism evidence="4">
    <name type="scientific">Echinostoma caproni</name>
    <dbReference type="NCBI Taxonomy" id="27848"/>
    <lineage>
        <taxon>Eukaryota</taxon>
        <taxon>Metazoa</taxon>
        <taxon>Spiralia</taxon>
        <taxon>Lophotrochozoa</taxon>
        <taxon>Platyhelminthes</taxon>
        <taxon>Trematoda</taxon>
        <taxon>Digenea</taxon>
        <taxon>Plagiorchiida</taxon>
        <taxon>Echinostomata</taxon>
        <taxon>Echinostomatoidea</taxon>
        <taxon>Echinostomatidae</taxon>
        <taxon>Echinostoma</taxon>
    </lineage>
</organism>
<reference evidence="4" key="1">
    <citation type="submission" date="2016-06" db="UniProtKB">
        <authorList>
            <consortium name="WormBaseParasite"/>
        </authorList>
    </citation>
    <scope>IDENTIFICATION</scope>
</reference>
<evidence type="ECO:0000313" key="3">
    <source>
        <dbReference type="Proteomes" id="UP000272942"/>
    </source>
</evidence>
<feature type="compositionally biased region" description="Low complexity" evidence="1">
    <location>
        <begin position="85"/>
        <end position="97"/>
    </location>
</feature>
<evidence type="ECO:0000313" key="2">
    <source>
        <dbReference type="EMBL" id="VDP95079.1"/>
    </source>
</evidence>
<dbReference type="WBParaSite" id="ECPE_0001781301-mRNA-1">
    <property type="protein sequence ID" value="ECPE_0001781301-mRNA-1"/>
    <property type="gene ID" value="ECPE_0001781301"/>
</dbReference>
<evidence type="ECO:0000313" key="4">
    <source>
        <dbReference type="WBParaSite" id="ECPE_0001781301-mRNA-1"/>
    </source>
</evidence>
<keyword evidence="3" id="KW-1185">Reference proteome</keyword>
<feature type="region of interest" description="Disordered" evidence="1">
    <location>
        <begin position="78"/>
        <end position="97"/>
    </location>
</feature>
<dbReference type="OrthoDB" id="424974at2759"/>
<name>A0A183BEY3_9TREM</name>
<gene>
    <name evidence="2" type="ORF">ECPE_LOCUS17768</name>
</gene>
<proteinExistence type="predicted"/>
<dbReference type="EMBL" id="UZAN01071453">
    <property type="protein sequence ID" value="VDP95079.1"/>
    <property type="molecule type" value="Genomic_DNA"/>
</dbReference>